<proteinExistence type="predicted"/>
<dbReference type="PATRIC" id="fig|52.7.peg.8299"/>
<dbReference type="EMBL" id="CP012159">
    <property type="protein sequence ID" value="AKT43315.1"/>
    <property type="molecule type" value="Genomic_DNA"/>
</dbReference>
<feature type="domain" description="DUF1254" evidence="3">
    <location>
        <begin position="71"/>
        <end position="202"/>
    </location>
</feature>
<sequence length="467" mass="51073">MKHRAILTLVTLGALSAAPSHAAPAAKVGEKEALAIGTEAYVYGYPLVSMEMTKRKLTRVAKPAGLKGAPINQFAHAREFVSAGFTDVVAPNNDTLYSQAWLDLSREPIVLHIPESQGRYFLMPMLSGWTEVFASPGTRTTGAQQKEFAIVGPSFHGKLPAGLTAIRAPTNMVWILGRTYSSGTPADLARVHAFQDALSLTPLSAYGTRYTPPEGAVEQEVDRKKPVVDQVNGMDAQAFFSMLAAQMKDDPPARADAPLVAKLARIGIVPGQPFDMKKLDPAVARGLKGAPKAGLQAIKAHEQKAGDMENGWLVSRKTGRYGTDYLQRAYVALIGLGANRHEDAMYPVTRVDERGHRLNGTQRYVLHFNAGAMPPVQGFWSVTMYDEKMFFVDNALDRYAIHSVDQLQHNADGSVDLYIQSTSPADEKVSNWLPAPKGEFALMLRMYWPKESAVKGTWEPPGVRRMP</sequence>
<keyword evidence="5" id="KW-1185">Reference proteome</keyword>
<dbReference type="OrthoDB" id="547269at2"/>
<evidence type="ECO:0000256" key="1">
    <source>
        <dbReference type="SAM" id="SignalP"/>
    </source>
</evidence>
<dbReference type="AlphaFoldDB" id="A0A0K1EQW1"/>
<gene>
    <name evidence="4" type="ORF">CMC5_075470</name>
</gene>
<keyword evidence="1" id="KW-0732">Signal</keyword>
<dbReference type="InterPro" id="IPR010621">
    <property type="entry name" value="DUF1214"/>
</dbReference>
<dbReference type="Proteomes" id="UP000067626">
    <property type="component" value="Chromosome"/>
</dbReference>
<evidence type="ECO:0000313" key="4">
    <source>
        <dbReference type="EMBL" id="AKT43315.1"/>
    </source>
</evidence>
<feature type="chain" id="PRO_5005459822" description="DUF1254 domain-containing protein" evidence="1">
    <location>
        <begin position="23"/>
        <end position="467"/>
    </location>
</feature>
<dbReference type="PANTHER" id="PTHR36509">
    <property type="entry name" value="BLL3101 PROTEIN"/>
    <property type="match status" value="1"/>
</dbReference>
<evidence type="ECO:0000259" key="2">
    <source>
        <dbReference type="Pfam" id="PF06742"/>
    </source>
</evidence>
<feature type="signal peptide" evidence="1">
    <location>
        <begin position="1"/>
        <end position="22"/>
    </location>
</feature>
<dbReference type="Pfam" id="PF06742">
    <property type="entry name" value="DUF1214"/>
    <property type="match status" value="1"/>
</dbReference>
<dbReference type="Gene3D" id="1.10.3360.10">
    <property type="entry name" value="VPA0735-like domain"/>
    <property type="match status" value="1"/>
</dbReference>
<dbReference type="InterPro" id="IPR010679">
    <property type="entry name" value="DUF1254"/>
</dbReference>
<accession>A0A0K1EQW1</accession>
<organism evidence="4 5">
    <name type="scientific">Chondromyces crocatus</name>
    <dbReference type="NCBI Taxonomy" id="52"/>
    <lineage>
        <taxon>Bacteria</taxon>
        <taxon>Pseudomonadati</taxon>
        <taxon>Myxococcota</taxon>
        <taxon>Polyangia</taxon>
        <taxon>Polyangiales</taxon>
        <taxon>Polyangiaceae</taxon>
        <taxon>Chondromyces</taxon>
    </lineage>
</organism>
<protein>
    <recommendedName>
        <fullName evidence="6">DUF1254 domain-containing protein</fullName>
    </recommendedName>
</protein>
<dbReference type="STRING" id="52.CMC5_075470"/>
<dbReference type="Pfam" id="PF06863">
    <property type="entry name" value="DUF1254"/>
    <property type="match status" value="1"/>
</dbReference>
<dbReference type="PANTHER" id="PTHR36509:SF2">
    <property type="entry name" value="BLL3101 PROTEIN"/>
    <property type="match status" value="1"/>
</dbReference>
<dbReference type="InterPro" id="IPR037049">
    <property type="entry name" value="DUF1214_C_sf"/>
</dbReference>
<evidence type="ECO:0000313" key="5">
    <source>
        <dbReference type="Proteomes" id="UP000067626"/>
    </source>
</evidence>
<dbReference type="InterPro" id="IPR037050">
    <property type="entry name" value="DUF1254_sf"/>
</dbReference>
<dbReference type="RefSeq" id="WP_050434802.1">
    <property type="nucleotide sequence ID" value="NZ_CP012159.1"/>
</dbReference>
<evidence type="ECO:0008006" key="6">
    <source>
        <dbReference type="Google" id="ProtNLM"/>
    </source>
</evidence>
<feature type="domain" description="DUF1214" evidence="2">
    <location>
        <begin position="344"/>
        <end position="451"/>
    </location>
</feature>
<name>A0A0K1EQW1_CHOCO</name>
<reference evidence="4 5" key="1">
    <citation type="submission" date="2015-07" db="EMBL/GenBank/DDBJ databases">
        <title>Genome analysis of myxobacterium Chondromyces crocatus Cm c5 reveals a high potential for natural compound synthesis and the genetic basis for the loss of fruiting body formation.</title>
        <authorList>
            <person name="Zaburannyi N."/>
            <person name="Bunk B."/>
            <person name="Maier J."/>
            <person name="Overmann J."/>
            <person name="Mueller R."/>
        </authorList>
    </citation>
    <scope>NUCLEOTIDE SEQUENCE [LARGE SCALE GENOMIC DNA]</scope>
    <source>
        <strain evidence="4 5">Cm c5</strain>
    </source>
</reference>
<dbReference type="Gene3D" id="2.60.120.600">
    <property type="entry name" value="Domain of unknown function DUF1214, C-terminal domain"/>
    <property type="match status" value="1"/>
</dbReference>
<dbReference type="Gene3D" id="2.60.40.1610">
    <property type="entry name" value="Domain of unknown function DUF1254"/>
    <property type="match status" value="1"/>
</dbReference>
<dbReference type="SUPFAM" id="SSF160935">
    <property type="entry name" value="VPA0735-like"/>
    <property type="match status" value="1"/>
</dbReference>
<dbReference type="KEGG" id="ccro:CMC5_075470"/>
<evidence type="ECO:0000259" key="3">
    <source>
        <dbReference type="Pfam" id="PF06863"/>
    </source>
</evidence>